<keyword evidence="5" id="KW-1185">Reference proteome</keyword>
<dbReference type="SMART" id="SM00829">
    <property type="entry name" value="PKS_ER"/>
    <property type="match status" value="1"/>
</dbReference>
<keyword evidence="2" id="KW-0560">Oxidoreductase</keyword>
<evidence type="ECO:0000256" key="1">
    <source>
        <dbReference type="ARBA" id="ARBA00022857"/>
    </source>
</evidence>
<evidence type="ECO:0000313" key="4">
    <source>
        <dbReference type="EMBL" id="REK73357.1"/>
    </source>
</evidence>
<proteinExistence type="predicted"/>
<dbReference type="Gene3D" id="3.90.180.10">
    <property type="entry name" value="Medium-chain alcohol dehydrogenases, catalytic domain"/>
    <property type="match status" value="1"/>
</dbReference>
<gene>
    <name evidence="4" type="ORF">DX116_07335</name>
</gene>
<dbReference type="EMBL" id="QUBR01000001">
    <property type="protein sequence ID" value="REK73357.1"/>
    <property type="molecule type" value="Genomic_DNA"/>
</dbReference>
<dbReference type="Pfam" id="PF00107">
    <property type="entry name" value="ADH_zinc_N"/>
    <property type="match status" value="1"/>
</dbReference>
<dbReference type="SUPFAM" id="SSF51735">
    <property type="entry name" value="NAD(P)-binding Rossmann-fold domains"/>
    <property type="match status" value="1"/>
</dbReference>
<dbReference type="Gene3D" id="3.40.50.720">
    <property type="entry name" value="NAD(P)-binding Rossmann-like Domain"/>
    <property type="match status" value="1"/>
</dbReference>
<feature type="domain" description="Enoyl reductase (ER)" evidence="3">
    <location>
        <begin position="10"/>
        <end position="323"/>
    </location>
</feature>
<dbReference type="RefSeq" id="WP_119703468.1">
    <property type="nucleotide sequence ID" value="NZ_JBHSOI010000001.1"/>
</dbReference>
<dbReference type="GO" id="GO:0070402">
    <property type="term" value="F:NADPH binding"/>
    <property type="evidence" value="ECO:0007669"/>
    <property type="project" value="TreeGrafter"/>
</dbReference>
<name>A0A371PBU3_9ACTN</name>
<sequence>MLAITIAGQGDDSTLELVEAPEPVIGPDEVLVEVAAAGVNRTDTLQRRGASLTATAAPQVPGLEVSGVVAATGEAVRRWRVGDRVCALLTDGGYATHVAVHESHVLAVPEGLDLVEAAALPEALATVWSNLTAPVGLRGGETLLVHGAGSGIGTIAIQVATMLGARVLVTAGSRAKLDACRELGADEGIDYRSEDFVSGVHERTAGRGVDMILDIVGASYLARNVAALAPDGRIAVIGLQSGATGELDLLDVLRKRAVITGSLLRPRSPADKASILQAVAEHVLPAVAEGRVRPVVDSVVPFAQAGAAHARLEASDHFGKILLVP</sequence>
<protein>
    <submittedName>
        <fullName evidence="4">NAD(P)H-quinone oxidoreductase</fullName>
    </submittedName>
</protein>
<evidence type="ECO:0000313" key="5">
    <source>
        <dbReference type="Proteomes" id="UP000265581"/>
    </source>
</evidence>
<dbReference type="InterPro" id="IPR011032">
    <property type="entry name" value="GroES-like_sf"/>
</dbReference>
<reference evidence="4 5" key="1">
    <citation type="submission" date="2018-08" db="EMBL/GenBank/DDBJ databases">
        <title>Aeromicrobium sp. M2KJ-4, whole genome shotgun sequence.</title>
        <authorList>
            <person name="Tuo L."/>
        </authorList>
    </citation>
    <scope>NUCLEOTIDE SEQUENCE [LARGE SCALE GENOMIC DNA]</scope>
    <source>
        <strain evidence="4 5">M2KJ-4</strain>
    </source>
</reference>
<dbReference type="CDD" id="cd05276">
    <property type="entry name" value="p53_inducible_oxidoreductase"/>
    <property type="match status" value="1"/>
</dbReference>
<dbReference type="GO" id="GO:0016651">
    <property type="term" value="F:oxidoreductase activity, acting on NAD(P)H"/>
    <property type="evidence" value="ECO:0007669"/>
    <property type="project" value="TreeGrafter"/>
</dbReference>
<comment type="caution">
    <text evidence="4">The sequence shown here is derived from an EMBL/GenBank/DDBJ whole genome shotgun (WGS) entry which is preliminary data.</text>
</comment>
<dbReference type="OrthoDB" id="9780520at2"/>
<dbReference type="AlphaFoldDB" id="A0A371PBU3"/>
<dbReference type="InterPro" id="IPR013149">
    <property type="entry name" value="ADH-like_C"/>
</dbReference>
<dbReference type="Pfam" id="PF08240">
    <property type="entry name" value="ADH_N"/>
    <property type="match status" value="1"/>
</dbReference>
<keyword evidence="1" id="KW-0521">NADP</keyword>
<organism evidence="4 5">
    <name type="scientific">Aeromicrobium endophyticum</name>
    <dbReference type="NCBI Taxonomy" id="2292704"/>
    <lineage>
        <taxon>Bacteria</taxon>
        <taxon>Bacillati</taxon>
        <taxon>Actinomycetota</taxon>
        <taxon>Actinomycetes</taxon>
        <taxon>Propionibacteriales</taxon>
        <taxon>Nocardioidaceae</taxon>
        <taxon>Aeromicrobium</taxon>
    </lineage>
</organism>
<dbReference type="PANTHER" id="PTHR48106:SF8">
    <property type="entry name" value="OS02G0805600 PROTEIN"/>
    <property type="match status" value="1"/>
</dbReference>
<dbReference type="InterPro" id="IPR014189">
    <property type="entry name" value="Quinone_OxRdtase_PIG3"/>
</dbReference>
<evidence type="ECO:0000256" key="2">
    <source>
        <dbReference type="ARBA" id="ARBA00023002"/>
    </source>
</evidence>
<dbReference type="Proteomes" id="UP000265581">
    <property type="component" value="Unassembled WGS sequence"/>
</dbReference>
<evidence type="ECO:0000259" key="3">
    <source>
        <dbReference type="SMART" id="SM00829"/>
    </source>
</evidence>
<dbReference type="InterPro" id="IPR013154">
    <property type="entry name" value="ADH-like_N"/>
</dbReference>
<dbReference type="InterPro" id="IPR020843">
    <property type="entry name" value="ER"/>
</dbReference>
<dbReference type="NCBIfam" id="TIGR02824">
    <property type="entry name" value="quinone_pig3"/>
    <property type="match status" value="1"/>
</dbReference>
<dbReference type="SUPFAM" id="SSF50129">
    <property type="entry name" value="GroES-like"/>
    <property type="match status" value="1"/>
</dbReference>
<accession>A0A371PBU3</accession>
<dbReference type="InterPro" id="IPR036291">
    <property type="entry name" value="NAD(P)-bd_dom_sf"/>
</dbReference>
<dbReference type="PANTHER" id="PTHR48106">
    <property type="entry name" value="QUINONE OXIDOREDUCTASE PIG3-RELATED"/>
    <property type="match status" value="1"/>
</dbReference>